<reference evidence="6" key="1">
    <citation type="submission" date="2014-08" db="EMBL/GenBank/DDBJ databases">
        <authorList>
            <person name="Moulin L."/>
        </authorList>
    </citation>
    <scope>NUCLEOTIDE SEQUENCE [LARGE SCALE GENOMIC DNA]</scope>
</reference>
<name>A0A090G687_MESPL</name>
<dbReference type="InterPro" id="IPR003439">
    <property type="entry name" value="ABC_transporter-like_ATP-bd"/>
</dbReference>
<dbReference type="GO" id="GO:0005524">
    <property type="term" value="F:ATP binding"/>
    <property type="evidence" value="ECO:0007669"/>
    <property type="project" value="UniProtKB-KW"/>
</dbReference>
<dbReference type="GO" id="GO:0005304">
    <property type="term" value="F:L-valine transmembrane transporter activity"/>
    <property type="evidence" value="ECO:0007669"/>
    <property type="project" value="TreeGrafter"/>
</dbReference>
<organism evidence="5 6">
    <name type="scientific">Mesorhizobium plurifarium</name>
    <dbReference type="NCBI Taxonomy" id="69974"/>
    <lineage>
        <taxon>Bacteria</taxon>
        <taxon>Pseudomonadati</taxon>
        <taxon>Pseudomonadota</taxon>
        <taxon>Alphaproteobacteria</taxon>
        <taxon>Hyphomicrobiales</taxon>
        <taxon>Phyllobacteriaceae</taxon>
        <taxon>Mesorhizobium</taxon>
    </lineage>
</organism>
<proteinExistence type="predicted"/>
<protein>
    <submittedName>
        <fullName evidence="5">Leucine/isoleucine/valine transporter subunit ATP-binding component of ABC superfamily</fullName>
    </submittedName>
</protein>
<dbReference type="CDD" id="cd03219">
    <property type="entry name" value="ABC_Mj1267_LivG_branched"/>
    <property type="match status" value="1"/>
</dbReference>
<dbReference type="SUPFAM" id="SSF52540">
    <property type="entry name" value="P-loop containing nucleoside triphosphate hydrolases"/>
    <property type="match status" value="1"/>
</dbReference>
<evidence type="ECO:0000256" key="2">
    <source>
        <dbReference type="ARBA" id="ARBA00022741"/>
    </source>
</evidence>
<dbReference type="InterPro" id="IPR027417">
    <property type="entry name" value="P-loop_NTPase"/>
</dbReference>
<dbReference type="PANTHER" id="PTHR45772">
    <property type="entry name" value="CONSERVED COMPONENT OF ABC TRANSPORTER FOR NATURAL AMINO ACIDS-RELATED"/>
    <property type="match status" value="1"/>
</dbReference>
<dbReference type="PROSITE" id="PS50893">
    <property type="entry name" value="ABC_TRANSPORTER_2"/>
    <property type="match status" value="1"/>
</dbReference>
<dbReference type="GO" id="GO:0016887">
    <property type="term" value="F:ATP hydrolysis activity"/>
    <property type="evidence" value="ECO:0007669"/>
    <property type="project" value="InterPro"/>
</dbReference>
<dbReference type="GO" id="GO:0042941">
    <property type="term" value="P:D-alanine transmembrane transport"/>
    <property type="evidence" value="ECO:0007669"/>
    <property type="project" value="TreeGrafter"/>
</dbReference>
<keyword evidence="3 5" id="KW-0067">ATP-binding</keyword>
<evidence type="ECO:0000313" key="5">
    <source>
        <dbReference type="EMBL" id="CDX26532.1"/>
    </source>
</evidence>
<evidence type="ECO:0000256" key="1">
    <source>
        <dbReference type="ARBA" id="ARBA00022448"/>
    </source>
</evidence>
<dbReference type="GO" id="GO:1903805">
    <property type="term" value="P:L-valine import across plasma membrane"/>
    <property type="evidence" value="ECO:0007669"/>
    <property type="project" value="TreeGrafter"/>
</dbReference>
<dbReference type="GO" id="GO:1903806">
    <property type="term" value="P:L-isoleucine import across plasma membrane"/>
    <property type="evidence" value="ECO:0007669"/>
    <property type="project" value="TreeGrafter"/>
</dbReference>
<dbReference type="GO" id="GO:0015192">
    <property type="term" value="F:L-phenylalanine transmembrane transporter activity"/>
    <property type="evidence" value="ECO:0007669"/>
    <property type="project" value="TreeGrafter"/>
</dbReference>
<keyword evidence="2" id="KW-0547">Nucleotide-binding</keyword>
<feature type="domain" description="ABC transporter" evidence="4">
    <location>
        <begin position="2"/>
        <end position="237"/>
    </location>
</feature>
<dbReference type="Pfam" id="PF00005">
    <property type="entry name" value="ABC_tran"/>
    <property type="match status" value="1"/>
</dbReference>
<evidence type="ECO:0000256" key="3">
    <source>
        <dbReference type="ARBA" id="ARBA00022840"/>
    </source>
</evidence>
<evidence type="ECO:0000259" key="4">
    <source>
        <dbReference type="PROSITE" id="PS50893"/>
    </source>
</evidence>
<dbReference type="SMART" id="SM00382">
    <property type="entry name" value="AAA"/>
    <property type="match status" value="1"/>
</dbReference>
<accession>A0A090G687</accession>
<dbReference type="Proteomes" id="UP000045285">
    <property type="component" value="Unassembled WGS sequence"/>
</dbReference>
<dbReference type="GO" id="GO:0015188">
    <property type="term" value="F:L-isoleucine transmembrane transporter activity"/>
    <property type="evidence" value="ECO:0007669"/>
    <property type="project" value="TreeGrafter"/>
</dbReference>
<dbReference type="EMBL" id="CCMZ01000056">
    <property type="protein sequence ID" value="CDX26532.1"/>
    <property type="molecule type" value="Genomic_DNA"/>
</dbReference>
<dbReference type="Gene3D" id="3.40.50.300">
    <property type="entry name" value="P-loop containing nucleotide triphosphate hydrolases"/>
    <property type="match status" value="1"/>
</dbReference>
<dbReference type="InterPro" id="IPR003593">
    <property type="entry name" value="AAA+_ATPase"/>
</dbReference>
<dbReference type="GO" id="GO:0005886">
    <property type="term" value="C:plasma membrane"/>
    <property type="evidence" value="ECO:0007669"/>
    <property type="project" value="TreeGrafter"/>
</dbReference>
<dbReference type="STRING" id="69974.MPLDJ20_120732"/>
<evidence type="ECO:0000313" key="6">
    <source>
        <dbReference type="Proteomes" id="UP000045285"/>
    </source>
</evidence>
<keyword evidence="6" id="KW-1185">Reference proteome</keyword>
<dbReference type="AlphaFoldDB" id="A0A090G687"/>
<dbReference type="InterPro" id="IPR051120">
    <property type="entry name" value="ABC_AA/LPS_Transport"/>
</dbReference>
<keyword evidence="1" id="KW-0813">Transport</keyword>
<dbReference type="GO" id="GO:0015808">
    <property type="term" value="P:L-alanine transport"/>
    <property type="evidence" value="ECO:0007669"/>
    <property type="project" value="TreeGrafter"/>
</dbReference>
<sequence>MLSVEAVCKTFGGVQALRNASLTCEAGEILGLIGPNGAGKSTLVNAISGVLKPDSGSVRLAGEEITGRGPEHCARAGVGRTFQTIRLFKDLTVRQNVEVAHITCRAVRPDAAKRIGVDQLLQQYELAGFADSPAGTLPYGSQRRLEIARALALGPSLLLLDEPAAGLNEAESETLAIAIEGIRRDVGCATIVIDHDLRFINRLCDRLCVMDQGQVIASGETEEVWRDPRVIEVYVGQSETA</sequence>
<dbReference type="PANTHER" id="PTHR45772:SF7">
    <property type="entry name" value="AMINO ACID ABC TRANSPORTER ATP-BINDING PROTEIN"/>
    <property type="match status" value="1"/>
</dbReference>
<gene>
    <name evidence="5" type="primary">livG</name>
    <name evidence="5" type="ORF">MPL3356_60432</name>
</gene>